<keyword evidence="3 7" id="KW-0645">Protease</keyword>
<proteinExistence type="inferred from homology"/>
<dbReference type="GO" id="GO:0005737">
    <property type="term" value="C:cytoplasm"/>
    <property type="evidence" value="ECO:0007669"/>
    <property type="project" value="TreeGrafter"/>
</dbReference>
<dbReference type="EMBL" id="CAHR02000268">
    <property type="protein sequence ID" value="CCG84597.1"/>
    <property type="molecule type" value="Genomic_DNA"/>
</dbReference>
<keyword evidence="11" id="KW-1185">Reference proteome</keyword>
<evidence type="ECO:0000256" key="4">
    <source>
        <dbReference type="ARBA" id="ARBA00022786"/>
    </source>
</evidence>
<dbReference type="GO" id="GO:0006511">
    <property type="term" value="P:ubiquitin-dependent protein catabolic process"/>
    <property type="evidence" value="ECO:0007669"/>
    <property type="project" value="UniProtKB-UniRule"/>
</dbReference>
<evidence type="ECO:0000259" key="9">
    <source>
        <dbReference type="PROSITE" id="PS52048"/>
    </source>
</evidence>
<keyword evidence="6 7" id="KW-0788">Thiol protease</keyword>
<comment type="caution">
    <text evidence="10">The sequence shown here is derived from an EMBL/GenBank/DDBJ whole genome shotgun (WGS) entry which is preliminary data.</text>
</comment>
<dbReference type="PROSITE" id="PS52048">
    <property type="entry name" value="UCH_DOMAIN"/>
    <property type="match status" value="1"/>
</dbReference>
<dbReference type="eggNOG" id="KOG1415">
    <property type="taxonomic scope" value="Eukaryota"/>
</dbReference>
<dbReference type="PANTHER" id="PTHR10589:SF17">
    <property type="entry name" value="UBIQUITIN CARBOXYL-TERMINAL HYDROLASE"/>
    <property type="match status" value="1"/>
</dbReference>
<name>R4XMR8_TAPDE</name>
<sequence>MAAIRWRPIENNPEVLTELSHSLGLDASFGFHDVYSLDDTDLLAFVPRPALALVLVFPVSESYENFRHRDDASVEQSNGVDEKAVVWLKQTIGNACGTMAILHTVSNNESKLTPDSDFANLLKEIKQQETPDRVRTIERSKLIDSAHQAAAGQGQSAIIEADEPVDLHFVAFVKSETNQHLYELDGRRKGPIDHGLLGEDEDMLSEKALNVVKQFVSKAGDGGDLNFSLCALAPN</sequence>
<dbReference type="PANTHER" id="PTHR10589">
    <property type="entry name" value="UBIQUITIN CARBOXYL-TERMINAL HYDROLASE"/>
    <property type="match status" value="1"/>
</dbReference>
<dbReference type="VEuPathDB" id="FungiDB:TAPDE_005075"/>
<evidence type="ECO:0000256" key="3">
    <source>
        <dbReference type="ARBA" id="ARBA00022670"/>
    </source>
</evidence>
<dbReference type="MEROPS" id="C12.002"/>
<feature type="active site" description="Proton donor" evidence="7">
    <location>
        <position position="168"/>
    </location>
</feature>
<evidence type="ECO:0000313" key="10">
    <source>
        <dbReference type="EMBL" id="CCG84597.1"/>
    </source>
</evidence>
<dbReference type="PRINTS" id="PR00707">
    <property type="entry name" value="UBCTHYDRLASE"/>
</dbReference>
<dbReference type="InterPro" id="IPR036959">
    <property type="entry name" value="Peptidase_C12_UCH_sf"/>
</dbReference>
<evidence type="ECO:0000256" key="5">
    <source>
        <dbReference type="ARBA" id="ARBA00022801"/>
    </source>
</evidence>
<organism evidence="10 11">
    <name type="scientific">Taphrina deformans (strain PYCC 5710 / ATCC 11124 / CBS 356.35 / IMI 108563 / JCM 9778 / NBRC 8474)</name>
    <name type="common">Peach leaf curl fungus</name>
    <name type="synonym">Lalaria deformans</name>
    <dbReference type="NCBI Taxonomy" id="1097556"/>
    <lineage>
        <taxon>Eukaryota</taxon>
        <taxon>Fungi</taxon>
        <taxon>Dikarya</taxon>
        <taxon>Ascomycota</taxon>
        <taxon>Taphrinomycotina</taxon>
        <taxon>Taphrinomycetes</taxon>
        <taxon>Taphrinales</taxon>
        <taxon>Taphrinaceae</taxon>
        <taxon>Taphrina</taxon>
    </lineage>
</organism>
<dbReference type="InterPro" id="IPR001578">
    <property type="entry name" value="Peptidase_C12_UCH"/>
</dbReference>
<feature type="active site" description="Nucleophile" evidence="7">
    <location>
        <position position="96"/>
    </location>
</feature>
<keyword evidence="5 7" id="KW-0378">Hydrolase</keyword>
<dbReference type="CDD" id="cd09616">
    <property type="entry name" value="Peptidase_C12_UCH_L1_L3"/>
    <property type="match status" value="1"/>
</dbReference>
<protein>
    <recommendedName>
        <fullName evidence="8">Ubiquitin carboxyl-terminal hydrolase</fullName>
        <ecNumber evidence="8">3.4.19.12</ecNumber>
    </recommendedName>
</protein>
<dbReference type="SUPFAM" id="SSF54001">
    <property type="entry name" value="Cysteine proteinases"/>
    <property type="match status" value="1"/>
</dbReference>
<reference evidence="10 11" key="1">
    <citation type="journal article" date="2013" name="MBio">
        <title>Genome sequencing of the plant pathogen Taphrina deformans, the causal agent of peach leaf curl.</title>
        <authorList>
            <person name="Cisse O.H."/>
            <person name="Almeida J.M.G.C.F."/>
            <person name="Fonseca A."/>
            <person name="Kumar A.A."/>
            <person name="Salojaervi J."/>
            <person name="Overmyer K."/>
            <person name="Hauser P.M."/>
            <person name="Pagni M."/>
        </authorList>
    </citation>
    <scope>NUCLEOTIDE SEQUENCE [LARGE SCALE GENOMIC DNA]</scope>
    <source>
        <strain evidence="11">PYCC 5710 / ATCC 11124 / CBS 356.35 / IMI 108563 / JCM 9778 / NBRC 8474</strain>
    </source>
</reference>
<dbReference type="Gene3D" id="3.40.532.10">
    <property type="entry name" value="Peptidase C12, ubiquitin carboxyl-terminal hydrolase"/>
    <property type="match status" value="1"/>
</dbReference>
<keyword evidence="4 7" id="KW-0833">Ubl conjugation pathway</keyword>
<comment type="catalytic activity">
    <reaction evidence="1 7 8">
        <text>Thiol-dependent hydrolysis of ester, thioester, amide, peptide and isopeptide bonds formed by the C-terminal Gly of ubiquitin (a 76-residue protein attached to proteins as an intracellular targeting signal).</text>
        <dbReference type="EC" id="3.4.19.12"/>
    </reaction>
</comment>
<dbReference type="AlphaFoldDB" id="R4XMR8"/>
<gene>
    <name evidence="10" type="ORF">TAPDE_005075</name>
</gene>
<feature type="site" description="Transition state stabilizer" evidence="7">
    <location>
        <position position="90"/>
    </location>
</feature>
<dbReference type="InterPro" id="IPR038765">
    <property type="entry name" value="Papain-like_cys_pep_sf"/>
</dbReference>
<dbReference type="GO" id="GO:0004843">
    <property type="term" value="F:cysteine-type deubiquitinase activity"/>
    <property type="evidence" value="ECO:0007669"/>
    <property type="project" value="UniProtKB-UniRule"/>
</dbReference>
<accession>R4XMR8</accession>
<dbReference type="STRING" id="1097556.R4XMR8"/>
<dbReference type="Pfam" id="PF01088">
    <property type="entry name" value="Peptidase_C12"/>
    <property type="match status" value="1"/>
</dbReference>
<evidence type="ECO:0000256" key="2">
    <source>
        <dbReference type="ARBA" id="ARBA00009326"/>
    </source>
</evidence>
<dbReference type="EC" id="3.4.19.12" evidence="8"/>
<evidence type="ECO:0000256" key="1">
    <source>
        <dbReference type="ARBA" id="ARBA00000707"/>
    </source>
</evidence>
<evidence type="ECO:0000313" key="11">
    <source>
        <dbReference type="Proteomes" id="UP000013776"/>
    </source>
</evidence>
<evidence type="ECO:0000256" key="7">
    <source>
        <dbReference type="PROSITE-ProRule" id="PRU01393"/>
    </source>
</evidence>
<feature type="site" description="Important for enzyme activity" evidence="7">
    <location>
        <position position="185"/>
    </location>
</feature>
<comment type="similarity">
    <text evidence="2 7 8">Belongs to the peptidase C12 family.</text>
</comment>
<dbReference type="OrthoDB" id="427186at2759"/>
<dbReference type="Proteomes" id="UP000013776">
    <property type="component" value="Unassembled WGS sequence"/>
</dbReference>
<dbReference type="FunFam" id="3.40.532.10:FF:000006">
    <property type="entry name" value="Ubiquitin carboxyl-terminal hydrolase"/>
    <property type="match status" value="1"/>
</dbReference>
<evidence type="ECO:0000256" key="6">
    <source>
        <dbReference type="ARBA" id="ARBA00022807"/>
    </source>
</evidence>
<evidence type="ECO:0000256" key="8">
    <source>
        <dbReference type="RuleBase" id="RU361215"/>
    </source>
</evidence>
<feature type="domain" description="UCH catalytic" evidence="9">
    <location>
        <begin position="5"/>
        <end position="234"/>
    </location>
</feature>
<dbReference type="GO" id="GO:0016579">
    <property type="term" value="P:protein deubiquitination"/>
    <property type="evidence" value="ECO:0007669"/>
    <property type="project" value="TreeGrafter"/>
</dbReference>